<evidence type="ECO:0000256" key="3">
    <source>
        <dbReference type="ARBA" id="ARBA00022723"/>
    </source>
</evidence>
<evidence type="ECO:0000256" key="6">
    <source>
        <dbReference type="PIRSR" id="PIRSR602403-1"/>
    </source>
</evidence>
<keyword evidence="7" id="KW-0503">Monooxygenase</keyword>
<gene>
    <name evidence="9" type="ORF">MPH_01732</name>
</gene>
<evidence type="ECO:0000256" key="8">
    <source>
        <dbReference type="SAM" id="Phobius"/>
    </source>
</evidence>
<dbReference type="Proteomes" id="UP000007129">
    <property type="component" value="Unassembled WGS sequence"/>
</dbReference>
<dbReference type="InterPro" id="IPR017972">
    <property type="entry name" value="Cyt_P450_CS"/>
</dbReference>
<evidence type="ECO:0000256" key="2">
    <source>
        <dbReference type="ARBA" id="ARBA00010617"/>
    </source>
</evidence>
<keyword evidence="4 7" id="KW-0560">Oxidoreductase</keyword>
<evidence type="ECO:0000313" key="9">
    <source>
        <dbReference type="EMBL" id="EKG20869.1"/>
    </source>
</evidence>
<dbReference type="GO" id="GO:0016705">
    <property type="term" value="F:oxidoreductase activity, acting on paired donors, with incorporation or reduction of molecular oxygen"/>
    <property type="evidence" value="ECO:0007669"/>
    <property type="project" value="InterPro"/>
</dbReference>
<dbReference type="PANTHER" id="PTHR46206">
    <property type="entry name" value="CYTOCHROME P450"/>
    <property type="match status" value="1"/>
</dbReference>
<dbReference type="InterPro" id="IPR001128">
    <property type="entry name" value="Cyt_P450"/>
</dbReference>
<dbReference type="GO" id="GO:0005506">
    <property type="term" value="F:iron ion binding"/>
    <property type="evidence" value="ECO:0007669"/>
    <property type="project" value="InterPro"/>
</dbReference>
<protein>
    <submittedName>
        <fullName evidence="9">Cytochrome P450</fullName>
    </submittedName>
</protein>
<evidence type="ECO:0000313" key="10">
    <source>
        <dbReference type="Proteomes" id="UP000007129"/>
    </source>
</evidence>
<dbReference type="VEuPathDB" id="FungiDB:MPH_01732"/>
<keyword evidence="8" id="KW-1133">Transmembrane helix</keyword>
<feature type="binding site" description="axial binding residue" evidence="6">
    <location>
        <position position="479"/>
    </location>
    <ligand>
        <name>heme</name>
        <dbReference type="ChEBI" id="CHEBI:30413"/>
    </ligand>
    <ligandPart>
        <name>Fe</name>
        <dbReference type="ChEBI" id="CHEBI:18248"/>
    </ligandPart>
</feature>
<dbReference type="AlphaFoldDB" id="K2SEK1"/>
<evidence type="ECO:0000256" key="7">
    <source>
        <dbReference type="RuleBase" id="RU000461"/>
    </source>
</evidence>
<dbReference type="PROSITE" id="PS00086">
    <property type="entry name" value="CYTOCHROME_P450"/>
    <property type="match status" value="1"/>
</dbReference>
<name>K2SEK1_MACPH</name>
<keyword evidence="8" id="KW-0812">Transmembrane</keyword>
<dbReference type="SUPFAM" id="SSF48264">
    <property type="entry name" value="Cytochrome P450"/>
    <property type="match status" value="1"/>
</dbReference>
<dbReference type="PANTHER" id="PTHR46206:SF7">
    <property type="entry name" value="P450, PUTATIVE (EUROFUNG)-RELATED"/>
    <property type="match status" value="1"/>
</dbReference>
<dbReference type="InterPro" id="IPR002403">
    <property type="entry name" value="Cyt_P450_E_grp-IV"/>
</dbReference>
<dbReference type="eggNOG" id="KOG0157">
    <property type="taxonomic scope" value="Eukaryota"/>
</dbReference>
<comment type="similarity">
    <text evidence="2 7">Belongs to the cytochrome P450 family.</text>
</comment>
<sequence length="540" mass="61389">MAAELESLTHFASFKNVSFGSNSTADLSKLAPQMSVWSGRNIALSSIALLASIFYVYFYRFWSNGAAVRETGTKLIFSELDEPARRKMYIEDCVSILGHGYQQFKQGLDMYRMTTADGSEATVLNPRYLPELRNLGDEYLSFPKAIESLLAGKWAHIADRIIPLGVSVIKGDLTPNLNRLMPVISEEIDRALERVMPECEDAWQPVCVYKMVQDIVSQVSARIFVGEPLCHDLRWQALCRDYTDKAFGASRAIKQWSPLARPFVFLLLPEMIDLLKTRRDAVRFMTPIVKARALETGVERDDFMEWLKRKSPPGFANDYAEQAEIQCQLAVAAIHTTSMGLTNVIFDLMDHPEYLEPLRSELVSVLKETGCYDKNTMARLKKMDSFMKESQRFNPAGLTSFKRYCMRDVTLSDGKVLPKGTLIEIDDWHQYFEQGSMDRPAEFDGLRYYRLRQEGDKNSHQFATSNPDYLQWGNGRHACPGRFFASNEIKSILSKLILKYDIVPPKEWTGRPPNANFGSQLAPNPTAKLLFRRRKAGAGL</sequence>
<dbReference type="InterPro" id="IPR036396">
    <property type="entry name" value="Cyt_P450_sf"/>
</dbReference>
<evidence type="ECO:0000256" key="4">
    <source>
        <dbReference type="ARBA" id="ARBA00023002"/>
    </source>
</evidence>
<keyword evidence="6 7" id="KW-0349">Heme</keyword>
<evidence type="ECO:0000256" key="1">
    <source>
        <dbReference type="ARBA" id="ARBA00001971"/>
    </source>
</evidence>
<dbReference type="PRINTS" id="PR00465">
    <property type="entry name" value="EP450IV"/>
</dbReference>
<feature type="transmembrane region" description="Helical" evidence="8">
    <location>
        <begin position="42"/>
        <end position="62"/>
    </location>
</feature>
<dbReference type="Pfam" id="PF00067">
    <property type="entry name" value="p450"/>
    <property type="match status" value="1"/>
</dbReference>
<proteinExistence type="inferred from homology"/>
<reference evidence="9 10" key="1">
    <citation type="journal article" date="2012" name="BMC Genomics">
        <title>Tools to kill: Genome of one of the most destructive plant pathogenic fungi Macrophomina phaseolina.</title>
        <authorList>
            <person name="Islam M.S."/>
            <person name="Haque M.S."/>
            <person name="Islam M.M."/>
            <person name="Emdad E.M."/>
            <person name="Halim A."/>
            <person name="Hossen Q.M.M."/>
            <person name="Hossain M.Z."/>
            <person name="Ahmed B."/>
            <person name="Rahim S."/>
            <person name="Rahman M.S."/>
            <person name="Alam M.M."/>
            <person name="Hou S."/>
            <person name="Wan X."/>
            <person name="Saito J.A."/>
            <person name="Alam M."/>
        </authorList>
    </citation>
    <scope>NUCLEOTIDE SEQUENCE [LARGE SCALE GENOMIC DNA]</scope>
    <source>
        <strain evidence="9 10">MS6</strain>
    </source>
</reference>
<comment type="caution">
    <text evidence="9">The sequence shown here is derived from an EMBL/GenBank/DDBJ whole genome shotgun (WGS) entry which is preliminary data.</text>
</comment>
<dbReference type="InParanoid" id="K2SEK1"/>
<dbReference type="HOGENOM" id="CLU_022195_0_0_1"/>
<organism evidence="9 10">
    <name type="scientific">Macrophomina phaseolina (strain MS6)</name>
    <name type="common">Charcoal rot fungus</name>
    <dbReference type="NCBI Taxonomy" id="1126212"/>
    <lineage>
        <taxon>Eukaryota</taxon>
        <taxon>Fungi</taxon>
        <taxon>Dikarya</taxon>
        <taxon>Ascomycota</taxon>
        <taxon>Pezizomycotina</taxon>
        <taxon>Dothideomycetes</taxon>
        <taxon>Dothideomycetes incertae sedis</taxon>
        <taxon>Botryosphaeriales</taxon>
        <taxon>Botryosphaeriaceae</taxon>
        <taxon>Macrophomina</taxon>
    </lineage>
</organism>
<dbReference type="CDD" id="cd11041">
    <property type="entry name" value="CYP503A1-like"/>
    <property type="match status" value="1"/>
</dbReference>
<dbReference type="STRING" id="1126212.K2SEK1"/>
<keyword evidence="8" id="KW-0472">Membrane</keyword>
<keyword evidence="5 6" id="KW-0408">Iron</keyword>
<evidence type="ECO:0000256" key="5">
    <source>
        <dbReference type="ARBA" id="ARBA00023004"/>
    </source>
</evidence>
<dbReference type="GO" id="GO:0004497">
    <property type="term" value="F:monooxygenase activity"/>
    <property type="evidence" value="ECO:0007669"/>
    <property type="project" value="UniProtKB-KW"/>
</dbReference>
<dbReference type="Gene3D" id="1.10.630.10">
    <property type="entry name" value="Cytochrome P450"/>
    <property type="match status" value="1"/>
</dbReference>
<dbReference type="GO" id="GO:0020037">
    <property type="term" value="F:heme binding"/>
    <property type="evidence" value="ECO:0007669"/>
    <property type="project" value="InterPro"/>
</dbReference>
<keyword evidence="3 6" id="KW-0479">Metal-binding</keyword>
<accession>K2SEK1</accession>
<dbReference type="EMBL" id="AHHD01000073">
    <property type="protein sequence ID" value="EKG20869.1"/>
    <property type="molecule type" value="Genomic_DNA"/>
</dbReference>
<comment type="cofactor">
    <cofactor evidence="1 6">
        <name>heme</name>
        <dbReference type="ChEBI" id="CHEBI:30413"/>
    </cofactor>
</comment>
<dbReference type="OrthoDB" id="1844152at2759"/>